<dbReference type="Proteomes" id="UP000659654">
    <property type="component" value="Unassembled WGS sequence"/>
</dbReference>
<accession>A0A1I7S7T1</accession>
<dbReference type="AlphaFoldDB" id="A0A1I7S7T1"/>
<gene>
    <name evidence="2" type="ORF">BXYJ_LOCUS2092</name>
</gene>
<keyword evidence="1" id="KW-1133">Transmembrane helix</keyword>
<sequence>MEHIGDGIGWHLSITQKVMNMNSRWKYQSQQKWSGIQPDYYTSRLNNVFSRLSALVIVIFSGVYEFWRYQDEYGQRFRTGLHVLDCSLRNLMR</sequence>
<dbReference type="Proteomes" id="UP000582659">
    <property type="component" value="Unassembled WGS sequence"/>
</dbReference>
<keyword evidence="5" id="KW-1185">Reference proteome</keyword>
<reference evidence="6" key="1">
    <citation type="submission" date="2016-11" db="UniProtKB">
        <authorList>
            <consortium name="WormBaseParasite"/>
        </authorList>
    </citation>
    <scope>IDENTIFICATION</scope>
</reference>
<reference evidence="3" key="2">
    <citation type="submission" date="2020-08" db="EMBL/GenBank/DDBJ databases">
        <authorList>
            <person name="Kikuchi T."/>
        </authorList>
    </citation>
    <scope>NUCLEOTIDE SEQUENCE</scope>
    <source>
        <strain evidence="2">Ka4C1</strain>
    </source>
</reference>
<dbReference type="EMBL" id="CAJFCV020000001">
    <property type="protein sequence ID" value="CAG9086966.1"/>
    <property type="molecule type" value="Genomic_DNA"/>
</dbReference>
<evidence type="ECO:0000313" key="5">
    <source>
        <dbReference type="Proteomes" id="UP000659654"/>
    </source>
</evidence>
<evidence type="ECO:0000313" key="2">
    <source>
        <dbReference type="EMBL" id="CAD5210765.1"/>
    </source>
</evidence>
<evidence type="ECO:0000313" key="4">
    <source>
        <dbReference type="Proteomes" id="UP000095284"/>
    </source>
</evidence>
<keyword evidence="1" id="KW-0812">Transmembrane</keyword>
<dbReference type="Proteomes" id="UP000095284">
    <property type="component" value="Unplaced"/>
</dbReference>
<dbReference type="WBParaSite" id="BXY_0907300.1">
    <property type="protein sequence ID" value="BXY_0907300.1"/>
    <property type="gene ID" value="BXY_0907300"/>
</dbReference>
<evidence type="ECO:0000256" key="1">
    <source>
        <dbReference type="SAM" id="Phobius"/>
    </source>
</evidence>
<organism evidence="4 6">
    <name type="scientific">Bursaphelenchus xylophilus</name>
    <name type="common">Pinewood nematode worm</name>
    <name type="synonym">Aphelenchoides xylophilus</name>
    <dbReference type="NCBI Taxonomy" id="6326"/>
    <lineage>
        <taxon>Eukaryota</taxon>
        <taxon>Metazoa</taxon>
        <taxon>Ecdysozoa</taxon>
        <taxon>Nematoda</taxon>
        <taxon>Chromadorea</taxon>
        <taxon>Rhabditida</taxon>
        <taxon>Tylenchina</taxon>
        <taxon>Tylenchomorpha</taxon>
        <taxon>Aphelenchoidea</taxon>
        <taxon>Aphelenchoididae</taxon>
        <taxon>Bursaphelenchus</taxon>
    </lineage>
</organism>
<protein>
    <submittedName>
        <fullName evidence="2">(pine wood nematode) hypothetical protein</fullName>
    </submittedName>
</protein>
<dbReference type="EMBL" id="CAJFDI010000001">
    <property type="protein sequence ID" value="CAD5210765.1"/>
    <property type="molecule type" value="Genomic_DNA"/>
</dbReference>
<feature type="transmembrane region" description="Helical" evidence="1">
    <location>
        <begin position="48"/>
        <end position="67"/>
    </location>
</feature>
<evidence type="ECO:0000313" key="3">
    <source>
        <dbReference type="EMBL" id="CAG9086966.1"/>
    </source>
</evidence>
<name>A0A1I7S7T1_BURXY</name>
<keyword evidence="1" id="KW-0472">Membrane</keyword>
<evidence type="ECO:0000313" key="6">
    <source>
        <dbReference type="WBParaSite" id="BXY_0907300.1"/>
    </source>
</evidence>
<proteinExistence type="predicted"/>